<proteinExistence type="predicted"/>
<keyword evidence="3" id="KW-1185">Reference proteome</keyword>
<sequence>MSEVGTDDKYFIAKQTEMVKKREEKQRRVGWDEHTGGRREREMRRWNEGRSRTGERDRGTQADPTSKSPDLSEALHY</sequence>
<name>A0ABR3M9W8_9TELE</name>
<comment type="caution">
    <text evidence="2">The sequence shown here is derived from an EMBL/GenBank/DDBJ whole genome shotgun (WGS) entry which is preliminary data.</text>
</comment>
<evidence type="ECO:0000313" key="3">
    <source>
        <dbReference type="Proteomes" id="UP001558613"/>
    </source>
</evidence>
<gene>
    <name evidence="2" type="ORF">QQF64_008898</name>
</gene>
<dbReference type="Proteomes" id="UP001558613">
    <property type="component" value="Unassembled WGS sequence"/>
</dbReference>
<reference evidence="2 3" key="1">
    <citation type="submission" date="2023-09" db="EMBL/GenBank/DDBJ databases">
        <authorList>
            <person name="Wang M."/>
        </authorList>
    </citation>
    <scope>NUCLEOTIDE SEQUENCE [LARGE SCALE GENOMIC DNA]</scope>
    <source>
        <strain evidence="2">GT-2023</strain>
        <tissue evidence="2">Liver</tissue>
    </source>
</reference>
<dbReference type="EMBL" id="JAYMGO010000015">
    <property type="protein sequence ID" value="KAL1261071.1"/>
    <property type="molecule type" value="Genomic_DNA"/>
</dbReference>
<feature type="compositionally biased region" description="Basic and acidic residues" evidence="1">
    <location>
        <begin position="1"/>
        <end position="60"/>
    </location>
</feature>
<accession>A0ABR3M9W8</accession>
<organism evidence="2 3">
    <name type="scientific">Cirrhinus molitorella</name>
    <name type="common">mud carp</name>
    <dbReference type="NCBI Taxonomy" id="172907"/>
    <lineage>
        <taxon>Eukaryota</taxon>
        <taxon>Metazoa</taxon>
        <taxon>Chordata</taxon>
        <taxon>Craniata</taxon>
        <taxon>Vertebrata</taxon>
        <taxon>Euteleostomi</taxon>
        <taxon>Actinopterygii</taxon>
        <taxon>Neopterygii</taxon>
        <taxon>Teleostei</taxon>
        <taxon>Ostariophysi</taxon>
        <taxon>Cypriniformes</taxon>
        <taxon>Cyprinidae</taxon>
        <taxon>Labeoninae</taxon>
        <taxon>Labeonini</taxon>
        <taxon>Cirrhinus</taxon>
    </lineage>
</organism>
<evidence type="ECO:0000313" key="2">
    <source>
        <dbReference type="EMBL" id="KAL1261071.1"/>
    </source>
</evidence>
<feature type="region of interest" description="Disordered" evidence="1">
    <location>
        <begin position="1"/>
        <end position="77"/>
    </location>
</feature>
<evidence type="ECO:0000256" key="1">
    <source>
        <dbReference type="SAM" id="MobiDB-lite"/>
    </source>
</evidence>
<protein>
    <submittedName>
        <fullName evidence="2">Uncharacterized protein</fullName>
    </submittedName>
</protein>